<keyword evidence="5" id="KW-0067">ATP-binding</keyword>
<dbReference type="InterPro" id="IPR011545">
    <property type="entry name" value="DEAD/DEAH_box_helicase_dom"/>
</dbReference>
<accession>A0ABQ8P5X4</accession>
<dbReference type="InterPro" id="IPR001650">
    <property type="entry name" value="Helicase_C-like"/>
</dbReference>
<reference evidence="10" key="1">
    <citation type="submission" date="2022-10" db="EMBL/GenBank/DDBJ databases">
        <title>Adaptive evolution leads to modifications in subtelomeric GC content in a zoonotic Cryptosporidium species.</title>
        <authorList>
            <person name="Li J."/>
            <person name="Feng Y."/>
            <person name="Xiao L."/>
        </authorList>
    </citation>
    <scope>NUCLEOTIDE SEQUENCE</scope>
    <source>
        <strain evidence="10">25894</strain>
    </source>
</reference>
<dbReference type="PANTHER" id="PTHR18934">
    <property type="entry name" value="ATP-DEPENDENT RNA HELICASE"/>
    <property type="match status" value="1"/>
</dbReference>
<dbReference type="InterPro" id="IPR002464">
    <property type="entry name" value="DNA/RNA_helicase_DEAH_CS"/>
</dbReference>
<keyword evidence="2" id="KW-0547">Nucleotide-binding</keyword>
<dbReference type="Pfam" id="PF04408">
    <property type="entry name" value="WHD_HA2"/>
    <property type="match status" value="1"/>
</dbReference>
<dbReference type="Pfam" id="PF07717">
    <property type="entry name" value="OB_NTP_bind"/>
    <property type="match status" value="1"/>
</dbReference>
<dbReference type="InterPro" id="IPR048333">
    <property type="entry name" value="HA2_WH"/>
</dbReference>
<dbReference type="Gene3D" id="1.20.120.1080">
    <property type="match status" value="1"/>
</dbReference>
<dbReference type="Proteomes" id="UP001071777">
    <property type="component" value="Unassembled WGS sequence"/>
</dbReference>
<evidence type="ECO:0000256" key="4">
    <source>
        <dbReference type="ARBA" id="ARBA00022806"/>
    </source>
</evidence>
<dbReference type="InterPro" id="IPR014001">
    <property type="entry name" value="Helicase_ATP-bd"/>
</dbReference>
<evidence type="ECO:0000256" key="1">
    <source>
        <dbReference type="ARBA" id="ARBA00012552"/>
    </source>
</evidence>
<dbReference type="SMART" id="SM00490">
    <property type="entry name" value="HELICc"/>
    <property type="match status" value="1"/>
</dbReference>
<name>A0ABQ8P5X4_9CRYT</name>
<feature type="compositionally biased region" description="Basic and acidic residues" evidence="7">
    <location>
        <begin position="1029"/>
        <end position="1041"/>
    </location>
</feature>
<gene>
    <name evidence="10" type="ORF">OJ252_2527</name>
</gene>
<sequence>MRSHRGFSRGGGDGDERVAGAGGYRAGTRGARDGGSLVGRDLGDGVSGREVSLADRGVRGASGSEREVVGQLDRVWYDSFEDGGSSSLNDHLSFGYEWSVYGLGEVGVGQSPPDDLRRTAGGSLKRRRVSQKRIQGNIDNERWELSRLGGAGVSLGSEIMERKDTLFLSDLEFDEKNNQKINIIVDRAYPRFLQSWEMSTIGSRLELSRGGLEAESEDVSLVKDKTSDIAKMAKTGSSILKTLRLKENKTKMRQRFWELQDSKMGELISSDRVGQDQSQDQSQSQSQSHDHIDSLALDGGDDSKLSFGDLFKKNKGEAVNNVDNRYKGVGRVDAFGDPVDDHRERIQSTRRSLPVYRVRDSLMKLIGEHMVVVVVGETGSGKTTQLTQYLHEFGYSRRGIIGCTQPRRVAAVSVAQRVADEMDVDLGKEVGYTIRFEDLTSKSTVIKYMTDGVLMRESLNDPELERYSVVIMDEAHERSLSTDVLFGIFRGVLQSRRDFRLVVTSATMDSERLSSFFGNAPIFSIPGRTFPVEIEYLRYFPDDYIDAAVRQCLKIHCSNPLGLLRGREDPDSEEKGDILIFMTGQEDIEATCVLISERLEALIAEGAGPLLILPIYSQLPSDLQAKIFKPSPIRKVIVATNIAETSLTLDGIRYVIDCGLCKVKVYNPKIGMDSLQITPISQANASQRSGRAGRVAPGICYRMYTEQTFLADMLPNSIPEIQRTNLSNVVLLLKSLGSDDVFSFPFIDPPSSSSISASLYQLWSLGALDDEGALTDLGNQMARFPLDPPLSKVLLTASKLDCLVEVVVVVAMLTVPSVFYRPKDRADEADAAREKFSVPESDHITLLNIFIQWKRHGSHSKWSERHFLHQKALQRVEEVFRQIIEIYSNVMDSESVGKIEFKPNPQCWDSLRKAFCSGYFHNSAKIRAIGQYVNLSTLVPAYIHPSSSLFLSGVNPDYLIYHEVIITSKEYMNTVSAIEPEWLNIYAPHIFKLNIFSSNNDLPALCTSPQSKPHESKTDQPQKPTSHNDNSDTRPNADEAHPPPPPNNLSNRRHKSSRSVNGINNKHALSFSFGD</sequence>
<dbReference type="InterPro" id="IPR007502">
    <property type="entry name" value="Helicase-assoc_dom"/>
</dbReference>
<evidence type="ECO:0000313" key="11">
    <source>
        <dbReference type="Proteomes" id="UP001071777"/>
    </source>
</evidence>
<keyword evidence="4" id="KW-0347">Helicase</keyword>
<comment type="similarity">
    <text evidence="6">Belongs to the DEAD box helicase family. DEAH subfamily. PRP16 sub-subfamily.</text>
</comment>
<keyword evidence="11" id="KW-1185">Reference proteome</keyword>
<dbReference type="Pfam" id="PF00270">
    <property type="entry name" value="DEAD"/>
    <property type="match status" value="1"/>
</dbReference>
<feature type="compositionally biased region" description="Low complexity" evidence="7">
    <location>
        <begin position="275"/>
        <end position="287"/>
    </location>
</feature>
<dbReference type="SUPFAM" id="SSF52540">
    <property type="entry name" value="P-loop containing nucleoside triphosphate hydrolases"/>
    <property type="match status" value="1"/>
</dbReference>
<dbReference type="EC" id="3.6.4.13" evidence="1"/>
<dbReference type="Gene3D" id="3.40.50.300">
    <property type="entry name" value="P-loop containing nucleotide triphosphate hydrolases"/>
    <property type="match status" value="2"/>
</dbReference>
<feature type="region of interest" description="Disordered" evidence="7">
    <location>
        <begin position="1"/>
        <end position="46"/>
    </location>
</feature>
<dbReference type="PROSITE" id="PS51194">
    <property type="entry name" value="HELICASE_CTER"/>
    <property type="match status" value="1"/>
</dbReference>
<feature type="region of interest" description="Disordered" evidence="7">
    <location>
        <begin position="270"/>
        <end position="295"/>
    </location>
</feature>
<feature type="domain" description="Helicase C-terminal" evidence="9">
    <location>
        <begin position="562"/>
        <end position="737"/>
    </location>
</feature>
<evidence type="ECO:0000259" key="9">
    <source>
        <dbReference type="PROSITE" id="PS51194"/>
    </source>
</evidence>
<evidence type="ECO:0000256" key="2">
    <source>
        <dbReference type="ARBA" id="ARBA00022741"/>
    </source>
</evidence>
<evidence type="ECO:0000313" key="10">
    <source>
        <dbReference type="EMBL" id="KAJ1608513.1"/>
    </source>
</evidence>
<dbReference type="Pfam" id="PF00271">
    <property type="entry name" value="Helicase_C"/>
    <property type="match status" value="1"/>
</dbReference>
<dbReference type="Pfam" id="PF21010">
    <property type="entry name" value="HA2_C"/>
    <property type="match status" value="1"/>
</dbReference>
<keyword evidence="3" id="KW-0378">Hydrolase</keyword>
<evidence type="ECO:0000256" key="5">
    <source>
        <dbReference type="ARBA" id="ARBA00022840"/>
    </source>
</evidence>
<dbReference type="CDD" id="cd18791">
    <property type="entry name" value="SF2_C_RHA"/>
    <property type="match status" value="1"/>
</dbReference>
<feature type="region of interest" description="Disordered" evidence="7">
    <location>
        <begin position="1006"/>
        <end position="1075"/>
    </location>
</feature>
<dbReference type="EMBL" id="JAPCXB010000095">
    <property type="protein sequence ID" value="KAJ1608513.1"/>
    <property type="molecule type" value="Genomic_DNA"/>
</dbReference>
<dbReference type="InterPro" id="IPR011709">
    <property type="entry name" value="DEAD-box_helicase_OB_fold"/>
</dbReference>
<dbReference type="PROSITE" id="PS51192">
    <property type="entry name" value="HELICASE_ATP_BIND_1"/>
    <property type="match status" value="1"/>
</dbReference>
<organism evidence="10 11">
    <name type="scientific">Cryptosporidium canis</name>
    <dbReference type="NCBI Taxonomy" id="195482"/>
    <lineage>
        <taxon>Eukaryota</taxon>
        <taxon>Sar</taxon>
        <taxon>Alveolata</taxon>
        <taxon>Apicomplexa</taxon>
        <taxon>Conoidasida</taxon>
        <taxon>Coccidia</taxon>
        <taxon>Eucoccidiorida</taxon>
        <taxon>Eimeriorina</taxon>
        <taxon>Cryptosporidiidae</taxon>
        <taxon>Cryptosporidium</taxon>
    </lineage>
</organism>
<evidence type="ECO:0000256" key="7">
    <source>
        <dbReference type="SAM" id="MobiDB-lite"/>
    </source>
</evidence>
<dbReference type="PROSITE" id="PS00690">
    <property type="entry name" value="DEAH_ATP_HELICASE"/>
    <property type="match status" value="1"/>
</dbReference>
<comment type="caution">
    <text evidence="10">The sequence shown here is derived from an EMBL/GenBank/DDBJ whole genome shotgun (WGS) entry which is preliminary data.</text>
</comment>
<protein>
    <recommendedName>
        <fullName evidence="1">RNA helicase</fullName>
        <ecNumber evidence="1">3.6.4.13</ecNumber>
    </recommendedName>
</protein>
<dbReference type="SMART" id="SM00847">
    <property type="entry name" value="HA2"/>
    <property type="match status" value="1"/>
</dbReference>
<feature type="domain" description="Helicase ATP-binding" evidence="8">
    <location>
        <begin position="363"/>
        <end position="526"/>
    </location>
</feature>
<dbReference type="PANTHER" id="PTHR18934:SF91">
    <property type="entry name" value="PRE-MRNA-SPLICING FACTOR ATP-DEPENDENT RNA HELICASE PRP16"/>
    <property type="match status" value="1"/>
</dbReference>
<evidence type="ECO:0000256" key="6">
    <source>
        <dbReference type="ARBA" id="ARBA00038040"/>
    </source>
</evidence>
<evidence type="ECO:0000259" key="8">
    <source>
        <dbReference type="PROSITE" id="PS51192"/>
    </source>
</evidence>
<dbReference type="SMART" id="SM00487">
    <property type="entry name" value="DEXDc"/>
    <property type="match status" value="1"/>
</dbReference>
<evidence type="ECO:0000256" key="3">
    <source>
        <dbReference type="ARBA" id="ARBA00022801"/>
    </source>
</evidence>
<dbReference type="InterPro" id="IPR027417">
    <property type="entry name" value="P-loop_NTPase"/>
</dbReference>
<proteinExistence type="inferred from homology"/>